<gene>
    <name evidence="1" type="ORF">MSG28_009781</name>
</gene>
<evidence type="ECO:0000313" key="2">
    <source>
        <dbReference type="Proteomes" id="UP001064048"/>
    </source>
</evidence>
<proteinExistence type="predicted"/>
<organism evidence="1 2">
    <name type="scientific">Choristoneura fumiferana</name>
    <name type="common">Spruce budworm moth</name>
    <name type="synonym">Archips fumiferana</name>
    <dbReference type="NCBI Taxonomy" id="7141"/>
    <lineage>
        <taxon>Eukaryota</taxon>
        <taxon>Metazoa</taxon>
        <taxon>Ecdysozoa</taxon>
        <taxon>Arthropoda</taxon>
        <taxon>Hexapoda</taxon>
        <taxon>Insecta</taxon>
        <taxon>Pterygota</taxon>
        <taxon>Neoptera</taxon>
        <taxon>Endopterygota</taxon>
        <taxon>Lepidoptera</taxon>
        <taxon>Glossata</taxon>
        <taxon>Ditrysia</taxon>
        <taxon>Tortricoidea</taxon>
        <taxon>Tortricidae</taxon>
        <taxon>Tortricinae</taxon>
        <taxon>Choristoneura</taxon>
    </lineage>
</organism>
<accession>A0ACC0JCJ4</accession>
<name>A0ACC0JCJ4_CHOFU</name>
<evidence type="ECO:0000313" key="1">
    <source>
        <dbReference type="EMBL" id="KAI8421833.1"/>
    </source>
</evidence>
<protein>
    <submittedName>
        <fullName evidence="1">Uncharacterized protein</fullName>
    </submittedName>
</protein>
<reference evidence="1 2" key="1">
    <citation type="journal article" date="2022" name="Genome Biol. Evol.">
        <title>The Spruce Budworm Genome: Reconstructing the Evolutionary History of Antifreeze Proteins.</title>
        <authorList>
            <person name="Beliveau C."/>
            <person name="Gagne P."/>
            <person name="Picq S."/>
            <person name="Vernygora O."/>
            <person name="Keeling C.I."/>
            <person name="Pinkney K."/>
            <person name="Doucet D."/>
            <person name="Wen F."/>
            <person name="Johnston J.S."/>
            <person name="Maaroufi H."/>
            <person name="Boyle B."/>
            <person name="Laroche J."/>
            <person name="Dewar K."/>
            <person name="Juretic N."/>
            <person name="Blackburn G."/>
            <person name="Nisole A."/>
            <person name="Brunet B."/>
            <person name="Brandao M."/>
            <person name="Lumley L."/>
            <person name="Duan J."/>
            <person name="Quan G."/>
            <person name="Lucarotti C.J."/>
            <person name="Roe A.D."/>
            <person name="Sperling F.A.H."/>
            <person name="Levesque R.C."/>
            <person name="Cusson M."/>
        </authorList>
    </citation>
    <scope>NUCLEOTIDE SEQUENCE [LARGE SCALE GENOMIC DNA]</scope>
    <source>
        <strain evidence="1">Glfc:IPQL:Cfum</strain>
    </source>
</reference>
<keyword evidence="2" id="KW-1185">Reference proteome</keyword>
<sequence length="642" mass="72608">MHIYNVSRIPSRIIKPMEKTKLIDNGHGYVSAAESILEPPKKNKAANDIVARVIGDFGRWQLRLSIMMALLKFPIGWYQLNILFLAPPQEFWCVKPAAFGSFSVKEWREMCAPRIEEHPCLIFDPEILAMAPAMERAYIPLIECPEFEYDTAVFKRTIVSDFDLVCSRHWLVSFTQVINMCGILTGGLLFGVIADKFGRKTPLMFAICLQAFASFGVCYTTCYCQFIAGSFLLALGSGGTGIISFVLIMEVVSGKWRTIIPVLYQLPFSLANPVMAGLAYWLRDWRKLEFALSCFSASFILYWFCLSESPRWLLATGDTDRAYKVLKKAARLNKREFNRKEVRILLDNAKGKPNKDAKTGLITFMRIKKMRSRAILLSINWFCTGLAFYTFSQYLSSIGDNIFYTVTLTGLISLPGAIICGFVIMRRGRKATLAIFELATALCFICILVIPRDKYPNDWPKLIFAGIGFGGMAVRFSTDALLVFRRIIPYSRKKYRSDRSFNFWSPRFYGGTGTQEYDETGSLVRSCNGEVTVNKCEGMCSSQVHPSIATVTGFSKVSGSKIWQMERSCNCCQESGEREATVDLYCPEAKREENRYRKIVTKAPLECMCRPCGTIDPSSIIPQETVGYADEGPLHNQFRKSF</sequence>
<comment type="caution">
    <text evidence="1">The sequence shown here is derived from an EMBL/GenBank/DDBJ whole genome shotgun (WGS) entry which is preliminary data.</text>
</comment>
<dbReference type="Proteomes" id="UP001064048">
    <property type="component" value="Chromosome 16"/>
</dbReference>
<dbReference type="EMBL" id="CM046116">
    <property type="protein sequence ID" value="KAI8421833.1"/>
    <property type="molecule type" value="Genomic_DNA"/>
</dbReference>